<feature type="domain" description="DUF7402" evidence="1">
    <location>
        <begin position="66"/>
        <end position="150"/>
    </location>
</feature>
<sequence length="204" mass="23009">MFKASRSVIEQMDIDNSLDTGQITFTHIAIRPPSSGILQSRIILILFGIAPKAEIILQLVEHKLAIQSCTSGSIEDSKYLCDYAFDGRLDPGDYKEWSADIEDEAPWIQLTFESAVMVDVIKLWWRCAGESQFSRLVFNFSDGSSQMVTHQCSNETDWLGCSASDPEEVFYINPVLTTYITINGIDCILKKGNNGFREVEFWDS</sequence>
<evidence type="ECO:0000313" key="3">
    <source>
        <dbReference type="Proteomes" id="UP001208570"/>
    </source>
</evidence>
<dbReference type="InterPro" id="IPR008979">
    <property type="entry name" value="Galactose-bd-like_sf"/>
</dbReference>
<accession>A0AAD9JCJ7</accession>
<evidence type="ECO:0000259" key="1">
    <source>
        <dbReference type="Pfam" id="PF24135"/>
    </source>
</evidence>
<dbReference type="Proteomes" id="UP001208570">
    <property type="component" value="Unassembled WGS sequence"/>
</dbReference>
<organism evidence="2 3">
    <name type="scientific">Paralvinella palmiformis</name>
    <dbReference type="NCBI Taxonomy" id="53620"/>
    <lineage>
        <taxon>Eukaryota</taxon>
        <taxon>Metazoa</taxon>
        <taxon>Spiralia</taxon>
        <taxon>Lophotrochozoa</taxon>
        <taxon>Annelida</taxon>
        <taxon>Polychaeta</taxon>
        <taxon>Sedentaria</taxon>
        <taxon>Canalipalpata</taxon>
        <taxon>Terebellida</taxon>
        <taxon>Terebelliformia</taxon>
        <taxon>Alvinellidae</taxon>
        <taxon>Paralvinella</taxon>
    </lineage>
</organism>
<keyword evidence="3" id="KW-1185">Reference proteome</keyword>
<dbReference type="SUPFAM" id="SSF49785">
    <property type="entry name" value="Galactose-binding domain-like"/>
    <property type="match status" value="1"/>
</dbReference>
<protein>
    <recommendedName>
        <fullName evidence="1">DUF7402 domain-containing protein</fullName>
    </recommendedName>
</protein>
<name>A0AAD9JCJ7_9ANNE</name>
<dbReference type="Pfam" id="PF24135">
    <property type="entry name" value="DUF7402"/>
    <property type="match status" value="1"/>
</dbReference>
<gene>
    <name evidence="2" type="ORF">LSH36_413g00041</name>
</gene>
<dbReference type="AlphaFoldDB" id="A0AAD9JCJ7"/>
<dbReference type="EMBL" id="JAODUP010000413">
    <property type="protein sequence ID" value="KAK2150287.1"/>
    <property type="molecule type" value="Genomic_DNA"/>
</dbReference>
<comment type="caution">
    <text evidence="2">The sequence shown here is derived from an EMBL/GenBank/DDBJ whole genome shotgun (WGS) entry which is preliminary data.</text>
</comment>
<dbReference type="InterPro" id="IPR055826">
    <property type="entry name" value="DUF7402"/>
</dbReference>
<reference evidence="2" key="1">
    <citation type="journal article" date="2023" name="Mol. Biol. Evol.">
        <title>Third-Generation Sequencing Reveals the Adaptive Role of the Epigenome in Three Deep-Sea Polychaetes.</title>
        <authorList>
            <person name="Perez M."/>
            <person name="Aroh O."/>
            <person name="Sun Y."/>
            <person name="Lan Y."/>
            <person name="Juniper S.K."/>
            <person name="Young C.R."/>
            <person name="Angers B."/>
            <person name="Qian P.Y."/>
        </authorList>
    </citation>
    <scope>NUCLEOTIDE SEQUENCE</scope>
    <source>
        <strain evidence="2">P08H-3</strain>
    </source>
</reference>
<proteinExistence type="predicted"/>
<dbReference type="Gene3D" id="2.60.120.260">
    <property type="entry name" value="Galactose-binding domain-like"/>
    <property type="match status" value="1"/>
</dbReference>
<evidence type="ECO:0000313" key="2">
    <source>
        <dbReference type="EMBL" id="KAK2150287.1"/>
    </source>
</evidence>